<protein>
    <submittedName>
        <fullName evidence="2">Glutamine amidotransferase</fullName>
    </submittedName>
</protein>
<evidence type="ECO:0000313" key="3">
    <source>
        <dbReference type="Proteomes" id="UP000249432"/>
    </source>
</evidence>
<dbReference type="PROSITE" id="PS51273">
    <property type="entry name" value="GATASE_TYPE_1"/>
    <property type="match status" value="1"/>
</dbReference>
<name>A0A2W5SX90_9CORY</name>
<organism evidence="2 3">
    <name type="scientific">Corynebacterium kroppenstedtii</name>
    <dbReference type="NCBI Taxonomy" id="161879"/>
    <lineage>
        <taxon>Bacteria</taxon>
        <taxon>Bacillati</taxon>
        <taxon>Actinomycetota</taxon>
        <taxon>Actinomycetes</taxon>
        <taxon>Mycobacteriales</taxon>
        <taxon>Corynebacteriaceae</taxon>
        <taxon>Corynebacterium</taxon>
    </lineage>
</organism>
<dbReference type="PANTHER" id="PTHR42695:SF5">
    <property type="entry name" value="GLUTAMINE AMIDOTRANSFERASE YLR126C-RELATED"/>
    <property type="match status" value="1"/>
</dbReference>
<dbReference type="GO" id="GO:0016740">
    <property type="term" value="F:transferase activity"/>
    <property type="evidence" value="ECO:0007669"/>
    <property type="project" value="UniProtKB-KW"/>
</dbReference>
<dbReference type="InterPro" id="IPR029062">
    <property type="entry name" value="Class_I_gatase-like"/>
</dbReference>
<reference evidence="2 3" key="1">
    <citation type="submission" date="2017-08" db="EMBL/GenBank/DDBJ databases">
        <title>Infants hospitalized years apart are colonized by the same room-sourced microbial strains.</title>
        <authorList>
            <person name="Brooks B."/>
            <person name="Olm M.R."/>
            <person name="Firek B.A."/>
            <person name="Baker R."/>
            <person name="Thomas B.C."/>
            <person name="Morowitz M.J."/>
            <person name="Banfield J.F."/>
        </authorList>
    </citation>
    <scope>NUCLEOTIDE SEQUENCE [LARGE SCALE GENOMIC DNA]</scope>
    <source>
        <strain evidence="2">S2_003_000_R1_3</strain>
    </source>
</reference>
<dbReference type="Pfam" id="PF00117">
    <property type="entry name" value="GATase"/>
    <property type="match status" value="1"/>
</dbReference>
<dbReference type="InterPro" id="IPR044992">
    <property type="entry name" value="ChyE-like"/>
</dbReference>
<dbReference type="EMBL" id="QFRA01000020">
    <property type="protein sequence ID" value="PZR04196.1"/>
    <property type="molecule type" value="Genomic_DNA"/>
</dbReference>
<feature type="domain" description="Glutamine amidotransferase" evidence="1">
    <location>
        <begin position="39"/>
        <end position="193"/>
    </location>
</feature>
<comment type="caution">
    <text evidence="2">The sequence shown here is derived from an EMBL/GenBank/DDBJ whole genome shotgun (WGS) entry which is preliminary data.</text>
</comment>
<dbReference type="InterPro" id="IPR017926">
    <property type="entry name" value="GATASE"/>
</dbReference>
<dbReference type="Proteomes" id="UP000249432">
    <property type="component" value="Unassembled WGS sequence"/>
</dbReference>
<evidence type="ECO:0000259" key="1">
    <source>
        <dbReference type="Pfam" id="PF00117"/>
    </source>
</evidence>
<gene>
    <name evidence="2" type="ORF">DI525_07690</name>
</gene>
<dbReference type="CDD" id="cd01741">
    <property type="entry name" value="GATase1_1"/>
    <property type="match status" value="1"/>
</dbReference>
<keyword evidence="2" id="KW-0315">Glutamine amidotransferase</keyword>
<dbReference type="Gene3D" id="3.40.50.880">
    <property type="match status" value="1"/>
</dbReference>
<dbReference type="NCBIfam" id="NF005743">
    <property type="entry name" value="PRK07567.1"/>
    <property type="match status" value="1"/>
</dbReference>
<dbReference type="RefSeq" id="WP_303735149.1">
    <property type="nucleotide sequence ID" value="NZ_CAKZHK010000009.1"/>
</dbReference>
<evidence type="ECO:0000313" key="2">
    <source>
        <dbReference type="EMBL" id="PZR04196.1"/>
    </source>
</evidence>
<sequence>MNFVLFSPRHGADVAASELHDFMSASGLQPHELEQRMLDSESAELGDLHGIDGIFVGGSPHTVTNPHKDEEQEHVERLLRALTGTRIPVINICFGAHVLADTHGGTIARLHPEDSGPTQVRLTDAAASDPLCRSLPSTFQAFTGHTENIEILPQDATLLAYGDACPIQIFRVGETQWATQFHAEMDASGLRQRMEFYRNYGYFGVDEFTSIVNATAKVDVSPARQILANFVDFCRLYSRELSQSVA</sequence>
<proteinExistence type="predicted"/>
<keyword evidence="2" id="KW-0808">Transferase</keyword>
<dbReference type="SUPFAM" id="SSF52317">
    <property type="entry name" value="Class I glutamine amidotransferase-like"/>
    <property type="match status" value="1"/>
</dbReference>
<dbReference type="PANTHER" id="PTHR42695">
    <property type="entry name" value="GLUTAMINE AMIDOTRANSFERASE YLR126C-RELATED"/>
    <property type="match status" value="1"/>
</dbReference>
<dbReference type="GO" id="GO:0005829">
    <property type="term" value="C:cytosol"/>
    <property type="evidence" value="ECO:0007669"/>
    <property type="project" value="TreeGrafter"/>
</dbReference>
<dbReference type="AlphaFoldDB" id="A0A2W5SX90"/>
<accession>A0A2W5SX90</accession>